<accession>A0A1G1WXZ1</accession>
<gene>
    <name evidence="1" type="ORF">A3A57_01935</name>
</gene>
<dbReference type="Proteomes" id="UP000179279">
    <property type="component" value="Unassembled WGS sequence"/>
</dbReference>
<evidence type="ECO:0000313" key="2">
    <source>
        <dbReference type="Proteomes" id="UP000179279"/>
    </source>
</evidence>
<dbReference type="AlphaFoldDB" id="A0A1G1WXZ1"/>
<evidence type="ECO:0008006" key="3">
    <source>
        <dbReference type="Google" id="ProtNLM"/>
    </source>
</evidence>
<proteinExistence type="predicted"/>
<comment type="caution">
    <text evidence="1">The sequence shown here is derived from an EMBL/GenBank/DDBJ whole genome shotgun (WGS) entry which is preliminary data.</text>
</comment>
<sequence length="127" mass="13782">MNQKGQALIILIVAIALALTILTAAITSSIVQGKNTSRNIFGRRVYYAAETGVEYGLMKIMRDPGSCNGTENLVTGQANITVSYSISGSNCVISVQAQEDTFVKKITVESSYDGNQIYNYCCWVENP</sequence>
<organism evidence="1 2">
    <name type="scientific">Candidatus Woykebacteria bacterium RIFCSPLOWO2_01_FULL_41_12</name>
    <dbReference type="NCBI Taxonomy" id="1802604"/>
    <lineage>
        <taxon>Bacteria</taxon>
        <taxon>Candidatus Woykeibacteriota</taxon>
    </lineage>
</organism>
<dbReference type="EMBL" id="MHDA01000011">
    <property type="protein sequence ID" value="OGY32638.1"/>
    <property type="molecule type" value="Genomic_DNA"/>
</dbReference>
<protein>
    <recommendedName>
        <fullName evidence="3">Type 4 fimbrial biogenesis protein PilX N-terminal domain-containing protein</fullName>
    </recommendedName>
</protein>
<reference evidence="1 2" key="1">
    <citation type="journal article" date="2016" name="Nat. Commun.">
        <title>Thousands of microbial genomes shed light on interconnected biogeochemical processes in an aquifer system.</title>
        <authorList>
            <person name="Anantharaman K."/>
            <person name="Brown C.T."/>
            <person name="Hug L.A."/>
            <person name="Sharon I."/>
            <person name="Castelle C.J."/>
            <person name="Probst A.J."/>
            <person name="Thomas B.C."/>
            <person name="Singh A."/>
            <person name="Wilkins M.J."/>
            <person name="Karaoz U."/>
            <person name="Brodie E.L."/>
            <person name="Williams K.H."/>
            <person name="Hubbard S.S."/>
            <person name="Banfield J.F."/>
        </authorList>
    </citation>
    <scope>NUCLEOTIDE SEQUENCE [LARGE SCALE GENOMIC DNA]</scope>
</reference>
<evidence type="ECO:0000313" key="1">
    <source>
        <dbReference type="EMBL" id="OGY32638.1"/>
    </source>
</evidence>
<name>A0A1G1WXZ1_9BACT</name>